<dbReference type="EMBL" id="JAKKPZ010000024">
    <property type="protein sequence ID" value="KAI1710808.1"/>
    <property type="molecule type" value="Genomic_DNA"/>
</dbReference>
<sequence>MAHILKLSKRPEDLLAEEDNSDVSKKPIVQAFENRQSQKVVSKSLEGAPETLKDGEIGAQHPLINEQSSRVPNLESFLEMRRKIGGNAQAEKLIQELAAAGQFNRGPNGFSNSSRVHFDMLLNRDDKIDFGDYLNYDQELV</sequence>
<name>A0AAD4MXX8_9BILA</name>
<reference evidence="1" key="1">
    <citation type="submission" date="2022-01" db="EMBL/GenBank/DDBJ databases">
        <title>Genome Sequence Resource for Two Populations of Ditylenchus destructor, the Migratory Endoparasitic Phytonematode.</title>
        <authorList>
            <person name="Zhang H."/>
            <person name="Lin R."/>
            <person name="Xie B."/>
        </authorList>
    </citation>
    <scope>NUCLEOTIDE SEQUENCE</scope>
    <source>
        <strain evidence="1">BazhouSP</strain>
    </source>
</reference>
<organism evidence="1 2">
    <name type="scientific">Ditylenchus destructor</name>
    <dbReference type="NCBI Taxonomy" id="166010"/>
    <lineage>
        <taxon>Eukaryota</taxon>
        <taxon>Metazoa</taxon>
        <taxon>Ecdysozoa</taxon>
        <taxon>Nematoda</taxon>
        <taxon>Chromadorea</taxon>
        <taxon>Rhabditida</taxon>
        <taxon>Tylenchina</taxon>
        <taxon>Tylenchomorpha</taxon>
        <taxon>Sphaerularioidea</taxon>
        <taxon>Anguinidae</taxon>
        <taxon>Anguininae</taxon>
        <taxon>Ditylenchus</taxon>
    </lineage>
</organism>
<dbReference type="GO" id="GO:0000502">
    <property type="term" value="C:proteasome complex"/>
    <property type="evidence" value="ECO:0007669"/>
    <property type="project" value="UniProtKB-KW"/>
</dbReference>
<comment type="caution">
    <text evidence="1">The sequence shown here is derived from an EMBL/GenBank/DDBJ whole genome shotgun (WGS) entry which is preliminary data.</text>
</comment>
<protein>
    <submittedName>
        <fullName evidence="1">Proteasome maturation factor UMP1 domain-containing protein</fullName>
    </submittedName>
</protein>
<gene>
    <name evidence="1" type="ORF">DdX_10507</name>
</gene>
<keyword evidence="2" id="KW-1185">Reference proteome</keyword>
<evidence type="ECO:0000313" key="1">
    <source>
        <dbReference type="EMBL" id="KAI1710808.1"/>
    </source>
</evidence>
<proteinExistence type="predicted"/>
<accession>A0AAD4MXX8</accession>
<dbReference type="Proteomes" id="UP001201812">
    <property type="component" value="Unassembled WGS sequence"/>
</dbReference>
<keyword evidence="1" id="KW-0647">Proteasome</keyword>
<dbReference type="Pfam" id="PF05348">
    <property type="entry name" value="UMP1"/>
    <property type="match status" value="1"/>
</dbReference>
<evidence type="ECO:0000313" key="2">
    <source>
        <dbReference type="Proteomes" id="UP001201812"/>
    </source>
</evidence>
<dbReference type="AlphaFoldDB" id="A0AAD4MXX8"/>